<evidence type="ECO:0000256" key="1">
    <source>
        <dbReference type="SAM" id="Coils"/>
    </source>
</evidence>
<evidence type="ECO:0000313" key="3">
    <source>
        <dbReference type="EMBL" id="CAG5135606.1"/>
    </source>
</evidence>
<evidence type="ECO:0000256" key="2">
    <source>
        <dbReference type="SAM" id="MobiDB-lite"/>
    </source>
</evidence>
<protein>
    <submittedName>
        <fullName evidence="3">Uncharacterized protein</fullName>
    </submittedName>
</protein>
<dbReference type="Proteomes" id="UP000678393">
    <property type="component" value="Unassembled WGS sequence"/>
</dbReference>
<keyword evidence="1" id="KW-0175">Coiled coil</keyword>
<comment type="caution">
    <text evidence="3">The sequence shown here is derived from an EMBL/GenBank/DDBJ whole genome shotgun (WGS) entry which is preliminary data.</text>
</comment>
<sequence>CKDPSQYEQLLRIHKLQKLLIAKHNELTRKEEVIISRDMEIKKLKLFHLRRAGDNSQEQLREATQLLTQKNKQIKGLLSEVNILRFDISECRHDFNEVLRELKIAKEEIAKQKRHTVKDTCQHATKTTDLSVKPVNQKDGFSVECCRTHFKLQPLHNTLQRQRQNRARRHAQHTRRIPAQANELTSRSCDLPSL</sequence>
<feature type="coiled-coil region" evidence="1">
    <location>
        <begin position="60"/>
        <end position="115"/>
    </location>
</feature>
<accession>A0A8S4A9H7</accession>
<feature type="non-terminal residue" evidence="3">
    <location>
        <position position="1"/>
    </location>
</feature>
<proteinExistence type="predicted"/>
<feature type="compositionally biased region" description="Basic residues" evidence="2">
    <location>
        <begin position="163"/>
        <end position="176"/>
    </location>
</feature>
<evidence type="ECO:0000313" key="4">
    <source>
        <dbReference type="Proteomes" id="UP000678393"/>
    </source>
</evidence>
<dbReference type="AlphaFoldDB" id="A0A8S4A9H7"/>
<gene>
    <name evidence="3" type="ORF">CUNI_LOCUS21164</name>
</gene>
<name>A0A8S4A9H7_9EUPU</name>
<organism evidence="3 4">
    <name type="scientific">Candidula unifasciata</name>
    <dbReference type="NCBI Taxonomy" id="100452"/>
    <lineage>
        <taxon>Eukaryota</taxon>
        <taxon>Metazoa</taxon>
        <taxon>Spiralia</taxon>
        <taxon>Lophotrochozoa</taxon>
        <taxon>Mollusca</taxon>
        <taxon>Gastropoda</taxon>
        <taxon>Heterobranchia</taxon>
        <taxon>Euthyneura</taxon>
        <taxon>Panpulmonata</taxon>
        <taxon>Eupulmonata</taxon>
        <taxon>Stylommatophora</taxon>
        <taxon>Helicina</taxon>
        <taxon>Helicoidea</taxon>
        <taxon>Geomitridae</taxon>
        <taxon>Candidula</taxon>
    </lineage>
</organism>
<dbReference type="EMBL" id="CAJHNH020008437">
    <property type="protein sequence ID" value="CAG5135606.1"/>
    <property type="molecule type" value="Genomic_DNA"/>
</dbReference>
<keyword evidence="4" id="KW-1185">Reference proteome</keyword>
<reference evidence="3" key="1">
    <citation type="submission" date="2021-04" db="EMBL/GenBank/DDBJ databases">
        <authorList>
            <consortium name="Molecular Ecology Group"/>
        </authorList>
    </citation>
    <scope>NUCLEOTIDE SEQUENCE</scope>
</reference>
<feature type="region of interest" description="Disordered" evidence="2">
    <location>
        <begin position="159"/>
        <end position="194"/>
    </location>
</feature>